<evidence type="ECO:0000313" key="2">
    <source>
        <dbReference type="EMBL" id="RYP84056.1"/>
    </source>
</evidence>
<accession>A0A4Q4ZA38</accession>
<dbReference type="RefSeq" id="WP_134719394.1">
    <property type="nucleotide sequence ID" value="NZ_SDKM01000027.1"/>
</dbReference>
<reference evidence="2 3" key="1">
    <citation type="submission" date="2019-01" db="EMBL/GenBank/DDBJ databases">
        <title>Nocardioides guangzhouensis sp. nov., an actinobacterium isolated from soil.</title>
        <authorList>
            <person name="Fu Y."/>
            <person name="Cai Y."/>
            <person name="Lin Z."/>
            <person name="Chen P."/>
        </authorList>
    </citation>
    <scope>NUCLEOTIDE SEQUENCE [LARGE SCALE GENOMIC DNA]</scope>
    <source>
        <strain evidence="2 3">130</strain>
    </source>
</reference>
<organism evidence="2 3">
    <name type="scientific">Nocardioides guangzhouensis</name>
    <dbReference type="NCBI Taxonomy" id="2497878"/>
    <lineage>
        <taxon>Bacteria</taxon>
        <taxon>Bacillati</taxon>
        <taxon>Actinomycetota</taxon>
        <taxon>Actinomycetes</taxon>
        <taxon>Propionibacteriales</taxon>
        <taxon>Nocardioidaceae</taxon>
        <taxon>Nocardioides</taxon>
    </lineage>
</organism>
<dbReference type="Pfam" id="PF10944">
    <property type="entry name" value="DUF2630"/>
    <property type="match status" value="1"/>
</dbReference>
<protein>
    <submittedName>
        <fullName evidence="2">DUF2630 family protein</fullName>
    </submittedName>
</protein>
<dbReference type="InterPro" id="IPR020311">
    <property type="entry name" value="Uncharacterised_Rv0898c"/>
</dbReference>
<gene>
    <name evidence="2" type="ORF">EKO23_17420</name>
</gene>
<feature type="region of interest" description="Disordered" evidence="1">
    <location>
        <begin position="54"/>
        <end position="77"/>
    </location>
</feature>
<keyword evidence="3" id="KW-1185">Reference proteome</keyword>
<proteinExistence type="predicted"/>
<sequence length="77" mass="9090">MDDDDILARIAALVDEEHSLAGDDELPEERRRRRQELETRLDQCWDLLRQRQARREYGEDPDAAAVRPAPEVENYLQ</sequence>
<evidence type="ECO:0000313" key="3">
    <source>
        <dbReference type="Proteomes" id="UP000295198"/>
    </source>
</evidence>
<evidence type="ECO:0000256" key="1">
    <source>
        <dbReference type="SAM" id="MobiDB-lite"/>
    </source>
</evidence>
<dbReference type="EMBL" id="SDKM01000027">
    <property type="protein sequence ID" value="RYP84056.1"/>
    <property type="molecule type" value="Genomic_DNA"/>
</dbReference>
<name>A0A4Q4ZA38_9ACTN</name>
<comment type="caution">
    <text evidence="2">The sequence shown here is derived from an EMBL/GenBank/DDBJ whole genome shotgun (WGS) entry which is preliminary data.</text>
</comment>
<dbReference type="Proteomes" id="UP000295198">
    <property type="component" value="Unassembled WGS sequence"/>
</dbReference>
<dbReference type="AlphaFoldDB" id="A0A4Q4ZA38"/>
<dbReference type="OrthoDB" id="7376174at2"/>